<organism evidence="9 10">
    <name type="scientific">Piscinibacterium candidicorallinum</name>
    <dbReference type="NCBI Taxonomy" id="1793872"/>
    <lineage>
        <taxon>Bacteria</taxon>
        <taxon>Pseudomonadati</taxon>
        <taxon>Pseudomonadota</taxon>
        <taxon>Betaproteobacteria</taxon>
        <taxon>Burkholderiales</taxon>
        <taxon>Piscinibacterium</taxon>
    </lineage>
</organism>
<evidence type="ECO:0000259" key="8">
    <source>
        <dbReference type="PROSITE" id="PS51096"/>
    </source>
</evidence>
<keyword evidence="2" id="KW-0813">Transport</keyword>
<evidence type="ECO:0000313" key="10">
    <source>
        <dbReference type="Proteomes" id="UP001595556"/>
    </source>
</evidence>
<keyword evidence="10" id="KW-1185">Reference proteome</keyword>
<evidence type="ECO:0000313" key="9">
    <source>
        <dbReference type="EMBL" id="MFC3148697.1"/>
    </source>
</evidence>
<dbReference type="PANTHER" id="PTHR33799">
    <property type="entry name" value="PTS PERMEASE-RELATED-RELATED"/>
    <property type="match status" value="1"/>
</dbReference>
<keyword evidence="4 9" id="KW-0762">Sugar transport</keyword>
<keyword evidence="3" id="KW-0963">Cytoplasm</keyword>
<gene>
    <name evidence="9" type="ORF">ACFOEN_13780</name>
</gene>
<feature type="domain" description="PTS EIIA type-4" evidence="8">
    <location>
        <begin position="1"/>
        <end position="123"/>
    </location>
</feature>
<dbReference type="Gene3D" id="3.40.50.510">
    <property type="entry name" value="Phosphotransferase system, mannose-type IIA component"/>
    <property type="match status" value="1"/>
</dbReference>
<evidence type="ECO:0000256" key="7">
    <source>
        <dbReference type="ARBA" id="ARBA00022777"/>
    </source>
</evidence>
<proteinExistence type="predicted"/>
<accession>A0ABV7H4W3</accession>
<evidence type="ECO:0000256" key="5">
    <source>
        <dbReference type="ARBA" id="ARBA00022679"/>
    </source>
</evidence>
<dbReference type="Proteomes" id="UP001595556">
    <property type="component" value="Unassembled WGS sequence"/>
</dbReference>
<dbReference type="InterPro" id="IPR036662">
    <property type="entry name" value="PTS_EIIA_man-typ_sf"/>
</dbReference>
<evidence type="ECO:0000256" key="1">
    <source>
        <dbReference type="ARBA" id="ARBA00004496"/>
    </source>
</evidence>
<protein>
    <submittedName>
        <fullName evidence="9">PTS sugar transporter subunit IIA</fullName>
    </submittedName>
</protein>
<dbReference type="CDD" id="cd00006">
    <property type="entry name" value="PTS_IIA_man"/>
    <property type="match status" value="1"/>
</dbReference>
<keyword evidence="7" id="KW-0418">Kinase</keyword>
<evidence type="ECO:0000256" key="6">
    <source>
        <dbReference type="ARBA" id="ARBA00022683"/>
    </source>
</evidence>
<evidence type="ECO:0000256" key="2">
    <source>
        <dbReference type="ARBA" id="ARBA00022448"/>
    </source>
</evidence>
<dbReference type="InterPro" id="IPR004701">
    <property type="entry name" value="PTS_EIIA_man-typ"/>
</dbReference>
<dbReference type="InterPro" id="IPR051471">
    <property type="entry name" value="Bacterial_PTS_sugar_comp"/>
</dbReference>
<evidence type="ECO:0000256" key="4">
    <source>
        <dbReference type="ARBA" id="ARBA00022597"/>
    </source>
</evidence>
<name>A0ABV7H4W3_9BURK</name>
<dbReference type="EMBL" id="JBHRTI010000007">
    <property type="protein sequence ID" value="MFC3148697.1"/>
    <property type="molecule type" value="Genomic_DNA"/>
</dbReference>
<reference evidence="10" key="1">
    <citation type="journal article" date="2019" name="Int. J. Syst. Evol. Microbiol.">
        <title>The Global Catalogue of Microorganisms (GCM) 10K type strain sequencing project: providing services to taxonomists for standard genome sequencing and annotation.</title>
        <authorList>
            <consortium name="The Broad Institute Genomics Platform"/>
            <consortium name="The Broad Institute Genome Sequencing Center for Infectious Disease"/>
            <person name="Wu L."/>
            <person name="Ma J."/>
        </authorList>
    </citation>
    <scope>NUCLEOTIDE SEQUENCE [LARGE SCALE GENOMIC DNA]</scope>
    <source>
        <strain evidence="10">KCTC 52168</strain>
    </source>
</reference>
<dbReference type="PANTHER" id="PTHR33799:SF1">
    <property type="entry name" value="PTS SYSTEM MANNOSE-SPECIFIC EIIAB COMPONENT-RELATED"/>
    <property type="match status" value="1"/>
</dbReference>
<dbReference type="RefSeq" id="WP_377304866.1">
    <property type="nucleotide sequence ID" value="NZ_CP180191.1"/>
</dbReference>
<comment type="caution">
    <text evidence="9">The sequence shown here is derived from an EMBL/GenBank/DDBJ whole genome shotgun (WGS) entry which is preliminary data.</text>
</comment>
<dbReference type="Pfam" id="PF03610">
    <property type="entry name" value="EIIA-man"/>
    <property type="match status" value="1"/>
</dbReference>
<keyword evidence="5" id="KW-0808">Transferase</keyword>
<dbReference type="PROSITE" id="PS51096">
    <property type="entry name" value="PTS_EIIA_TYPE_4"/>
    <property type="match status" value="1"/>
</dbReference>
<dbReference type="SUPFAM" id="SSF53062">
    <property type="entry name" value="PTS system fructose IIA component-like"/>
    <property type="match status" value="1"/>
</dbReference>
<dbReference type="InterPro" id="IPR033887">
    <property type="entry name" value="PTS_IIA_man"/>
</dbReference>
<sequence>MVSFLLITHAPVGAALLEAVAHVFGGAVPRCEAIDVIADESLADIQARACVRIDAMDDGDGVLVLSDLYGASPCNCASRLSQPGRVEVISGVSLPLLIRAINYRTQSLPQLAEQLISSAAQGVVRIASHAPQNQMFRPIPDAQARHQHQQ</sequence>
<comment type="subcellular location">
    <subcellularLocation>
        <location evidence="1">Cytoplasm</location>
    </subcellularLocation>
</comment>
<evidence type="ECO:0000256" key="3">
    <source>
        <dbReference type="ARBA" id="ARBA00022490"/>
    </source>
</evidence>
<keyword evidence="6" id="KW-0598">Phosphotransferase system</keyword>